<feature type="signal peptide" evidence="2">
    <location>
        <begin position="1"/>
        <end position="30"/>
    </location>
</feature>
<evidence type="ECO:0000313" key="3">
    <source>
        <dbReference type="EMBL" id="KAK1409000.1"/>
    </source>
</evidence>
<proteinExistence type="predicted"/>
<keyword evidence="2" id="KW-0732">Signal</keyword>
<evidence type="ECO:0008006" key="5">
    <source>
        <dbReference type="Google" id="ProtNLM"/>
    </source>
</evidence>
<evidence type="ECO:0000256" key="1">
    <source>
        <dbReference type="SAM" id="MobiDB-lite"/>
    </source>
</evidence>
<keyword evidence="4" id="KW-1185">Reference proteome</keyword>
<accession>A0AAD8JWQ5</accession>
<evidence type="ECO:0000256" key="2">
    <source>
        <dbReference type="SAM" id="SignalP"/>
    </source>
</evidence>
<name>A0AAD8JWQ5_TARER</name>
<dbReference type="EMBL" id="JAUHHV010000011">
    <property type="protein sequence ID" value="KAK1409000.1"/>
    <property type="molecule type" value="Genomic_DNA"/>
</dbReference>
<feature type="region of interest" description="Disordered" evidence="1">
    <location>
        <begin position="84"/>
        <end position="107"/>
    </location>
</feature>
<sequence>MHQSFRGKVSRQFTLACMFCISIFKLATVAEMHNAWGSRRNHHHHHRHRLLEDNTHPYPDPGSASSLRRHVAASLMQHHHANIQRTHNAIQPVSPASYGSSSMEKNL</sequence>
<comment type="caution">
    <text evidence="3">The sequence shown here is derived from an EMBL/GenBank/DDBJ whole genome shotgun (WGS) entry which is preliminary data.</text>
</comment>
<organism evidence="3 4">
    <name type="scientific">Tagetes erecta</name>
    <name type="common">African marigold</name>
    <dbReference type="NCBI Taxonomy" id="13708"/>
    <lineage>
        <taxon>Eukaryota</taxon>
        <taxon>Viridiplantae</taxon>
        <taxon>Streptophyta</taxon>
        <taxon>Embryophyta</taxon>
        <taxon>Tracheophyta</taxon>
        <taxon>Spermatophyta</taxon>
        <taxon>Magnoliopsida</taxon>
        <taxon>eudicotyledons</taxon>
        <taxon>Gunneridae</taxon>
        <taxon>Pentapetalae</taxon>
        <taxon>asterids</taxon>
        <taxon>campanulids</taxon>
        <taxon>Asterales</taxon>
        <taxon>Asteraceae</taxon>
        <taxon>Asteroideae</taxon>
        <taxon>Heliantheae alliance</taxon>
        <taxon>Tageteae</taxon>
        <taxon>Tagetes</taxon>
    </lineage>
</organism>
<feature type="chain" id="PRO_5042252242" description="Secreted protein" evidence="2">
    <location>
        <begin position="31"/>
        <end position="107"/>
    </location>
</feature>
<protein>
    <recommendedName>
        <fullName evidence="5">Secreted protein</fullName>
    </recommendedName>
</protein>
<evidence type="ECO:0000313" key="4">
    <source>
        <dbReference type="Proteomes" id="UP001229421"/>
    </source>
</evidence>
<gene>
    <name evidence="3" type="ORF">QVD17_41224</name>
</gene>
<dbReference type="Proteomes" id="UP001229421">
    <property type="component" value="Unassembled WGS sequence"/>
</dbReference>
<reference evidence="3" key="1">
    <citation type="journal article" date="2023" name="bioRxiv">
        <title>Improved chromosome-level genome assembly for marigold (Tagetes erecta).</title>
        <authorList>
            <person name="Jiang F."/>
            <person name="Yuan L."/>
            <person name="Wang S."/>
            <person name="Wang H."/>
            <person name="Xu D."/>
            <person name="Wang A."/>
            <person name="Fan W."/>
        </authorList>
    </citation>
    <scope>NUCLEOTIDE SEQUENCE</scope>
    <source>
        <strain evidence="3">WSJ</strain>
        <tissue evidence="3">Leaf</tissue>
    </source>
</reference>
<feature type="compositionally biased region" description="Polar residues" evidence="1">
    <location>
        <begin position="97"/>
        <end position="107"/>
    </location>
</feature>
<dbReference type="AlphaFoldDB" id="A0AAD8JWQ5"/>